<keyword evidence="1" id="KW-0645">Protease</keyword>
<name>A0ACA9Y9E3_9ASCO</name>
<keyword evidence="2" id="KW-1185">Reference proteome</keyword>
<accession>A0ACA9Y9E3</accession>
<evidence type="ECO:0000313" key="2">
    <source>
        <dbReference type="Proteomes" id="UP001152531"/>
    </source>
</evidence>
<comment type="caution">
    <text evidence="1">The sequence shown here is derived from an EMBL/GenBank/DDBJ whole genome shotgun (WGS) entry which is preliminary data.</text>
</comment>
<evidence type="ECO:0000313" key="1">
    <source>
        <dbReference type="EMBL" id="CAH6721442.1"/>
    </source>
</evidence>
<dbReference type="EMBL" id="CALSDN010000006">
    <property type="protein sequence ID" value="CAH6721442.1"/>
    <property type="molecule type" value="Genomic_DNA"/>
</dbReference>
<gene>
    <name evidence="1" type="ORF">CLIB1444_06S02256</name>
</gene>
<keyword evidence="1" id="KW-0378">Hydrolase</keyword>
<proteinExistence type="predicted"/>
<reference evidence="1" key="1">
    <citation type="submission" date="2022-06" db="EMBL/GenBank/DDBJ databases">
        <authorList>
            <person name="Legras J.-L."/>
            <person name="Devillers H."/>
            <person name="Grondin C."/>
        </authorList>
    </citation>
    <scope>NUCLEOTIDE SEQUENCE</scope>
    <source>
        <strain evidence="1">CLIB 1444</strain>
    </source>
</reference>
<protein>
    <submittedName>
        <fullName evidence="1">Mitochondrial inner membrane i-AAA protease complex subunit Mgr1p</fullName>
    </submittedName>
</protein>
<organism evidence="1 2">
    <name type="scientific">[Candida] jaroonii</name>
    <dbReference type="NCBI Taxonomy" id="467808"/>
    <lineage>
        <taxon>Eukaryota</taxon>
        <taxon>Fungi</taxon>
        <taxon>Dikarya</taxon>
        <taxon>Ascomycota</taxon>
        <taxon>Saccharomycotina</taxon>
        <taxon>Pichiomycetes</taxon>
        <taxon>Debaryomycetaceae</taxon>
        <taxon>Yamadazyma</taxon>
    </lineage>
</organism>
<dbReference type="Proteomes" id="UP001152531">
    <property type="component" value="Unassembled WGS sequence"/>
</dbReference>
<sequence>MGVYIPPNNNNDKEEKPSYLPEFYQNPTVGLKLWGPLVPAADNLWGRGILCSIQMITGLVLFRKSRFYRKKNLQNLGLTNNWHFRTRKYSYLGISAYLLFQTALEMITFSVSFNPWVEEAKMYRALAIKNGETPHWWLGPRNYQPMTLKEFNNNLDKIITILENHEESTEDGINKLEFNLEDNIPVQQIHELIEIHTDIKQKNSQIFQNLLNTQLKDLNEMNRAQRIDDYLEGKLVLNKNYSKPSIQLGNHPLNDNEQFQGIWEKFNPWDELKIETDYDIRLIPKWHNIQEIEDNDNE</sequence>